<reference evidence="3" key="1">
    <citation type="journal article" date="2020" name="Stud. Mycol.">
        <title>101 Dothideomycetes genomes: a test case for predicting lifestyles and emergence of pathogens.</title>
        <authorList>
            <person name="Haridas S."/>
            <person name="Albert R."/>
            <person name="Binder M."/>
            <person name="Bloem J."/>
            <person name="Labutti K."/>
            <person name="Salamov A."/>
            <person name="Andreopoulos B."/>
            <person name="Baker S."/>
            <person name="Barry K."/>
            <person name="Bills G."/>
            <person name="Bluhm B."/>
            <person name="Cannon C."/>
            <person name="Castanera R."/>
            <person name="Culley D."/>
            <person name="Daum C."/>
            <person name="Ezra D."/>
            <person name="Gonzalez J."/>
            <person name="Henrissat B."/>
            <person name="Kuo A."/>
            <person name="Liang C."/>
            <person name="Lipzen A."/>
            <person name="Lutzoni F."/>
            <person name="Magnuson J."/>
            <person name="Mondo S."/>
            <person name="Nolan M."/>
            <person name="Ohm R."/>
            <person name="Pangilinan J."/>
            <person name="Park H.-J."/>
            <person name="Ramirez L."/>
            <person name="Alfaro M."/>
            <person name="Sun H."/>
            <person name="Tritt A."/>
            <person name="Yoshinaga Y."/>
            <person name="Zwiers L.-H."/>
            <person name="Turgeon B."/>
            <person name="Goodwin S."/>
            <person name="Spatafora J."/>
            <person name="Crous P."/>
            <person name="Grigoriev I."/>
        </authorList>
    </citation>
    <scope>NUCLEOTIDE SEQUENCE</scope>
    <source>
        <strain evidence="3">CBS 116005</strain>
    </source>
</reference>
<dbReference type="SMART" id="SM00027">
    <property type="entry name" value="EH"/>
    <property type="match status" value="1"/>
</dbReference>
<dbReference type="Gene3D" id="1.10.238.10">
    <property type="entry name" value="EF-hand"/>
    <property type="match status" value="1"/>
</dbReference>
<feature type="region of interest" description="Disordered" evidence="1">
    <location>
        <begin position="1"/>
        <end position="28"/>
    </location>
</feature>
<feature type="compositionally biased region" description="Basic residues" evidence="1">
    <location>
        <begin position="441"/>
        <end position="450"/>
    </location>
</feature>
<keyword evidence="4" id="KW-1185">Reference proteome</keyword>
<feature type="region of interest" description="Disordered" evidence="1">
    <location>
        <begin position="404"/>
        <end position="493"/>
    </location>
</feature>
<dbReference type="Proteomes" id="UP000799436">
    <property type="component" value="Unassembled WGS sequence"/>
</dbReference>
<evidence type="ECO:0000313" key="4">
    <source>
        <dbReference type="Proteomes" id="UP000799436"/>
    </source>
</evidence>
<feature type="compositionally biased region" description="Basic residues" evidence="1">
    <location>
        <begin position="424"/>
        <end position="433"/>
    </location>
</feature>
<proteinExistence type="predicted"/>
<protein>
    <recommendedName>
        <fullName evidence="2">EH domain-containing protein</fullName>
    </recommendedName>
</protein>
<accession>A0A6G1LM19</accession>
<dbReference type="Pfam" id="PF12763">
    <property type="entry name" value="EH"/>
    <property type="match status" value="1"/>
</dbReference>
<sequence>MPQPASRTPSFASTTTVDSQSSHVNSSHAALAGAISAFARPRLPSTTPAGAGGALAPAANAGHRSKTPSPRHGAGTHRRQRSPSPAACVRSSPAGSLSSVRSSGRQQKEKPVLDAKKVPSLAVPAASQQERSKSPSHHAAQAAAARAPPPPPPPQPPGKVKPMRPRAITTQRPAVTPKPRRLSDQFKPSAALDRWTDESPIQPTTSLVKLFEDKAGGASQTSTIVMSRPSSELTVRSPRPQRKADGGITSMFQMELGRRKSPPEANSRLAIETQGHDVALQNEDRTPDDEEFVSASEDTAGPESPLANAGRRDSGAPSIVSVTSAGVTSHRQPSPRRHTHSAQPVPVRQSAPRNITSPVTAPRPSFSGPSLQAQYNQLNPRRMTPLNTGDDLANALVASSLASSMASSRAASPRKADMPPPPPSRRHKHHKLTFSRTPSPTKHHGMRQTLRKAQSDDSASEDELHPYHKHQKKRLVRKHANKHHEGDRKRWRDAVTERERKRYEGVWAANKGIFCTFTPEEQALIRTSPTSPPALDLQSLASEQVSNIVVRDIWSRSRLPDTTLEVVWDLVDEDVTGRLTKEQFVVGLWLIDLRLKGRKLPTRIQDSVWASVRSIHGIQIRK</sequence>
<feature type="compositionally biased region" description="Basic residues" evidence="1">
    <location>
        <begin position="467"/>
        <end position="482"/>
    </location>
</feature>
<dbReference type="CDD" id="cd00052">
    <property type="entry name" value="EH"/>
    <property type="match status" value="1"/>
</dbReference>
<dbReference type="OrthoDB" id="10045710at2759"/>
<feature type="region of interest" description="Disordered" evidence="1">
    <location>
        <begin position="213"/>
        <end position="372"/>
    </location>
</feature>
<feature type="region of interest" description="Disordered" evidence="1">
    <location>
        <begin position="41"/>
        <end position="201"/>
    </location>
</feature>
<feature type="compositionally biased region" description="Polar residues" evidence="1">
    <location>
        <begin position="93"/>
        <end position="105"/>
    </location>
</feature>
<evidence type="ECO:0000259" key="2">
    <source>
        <dbReference type="PROSITE" id="PS50031"/>
    </source>
</evidence>
<feature type="compositionally biased region" description="Basic and acidic residues" evidence="1">
    <location>
        <begin position="106"/>
        <end position="117"/>
    </location>
</feature>
<dbReference type="InterPro" id="IPR011992">
    <property type="entry name" value="EF-hand-dom_pair"/>
</dbReference>
<organism evidence="3 4">
    <name type="scientific">Teratosphaeria nubilosa</name>
    <dbReference type="NCBI Taxonomy" id="161662"/>
    <lineage>
        <taxon>Eukaryota</taxon>
        <taxon>Fungi</taxon>
        <taxon>Dikarya</taxon>
        <taxon>Ascomycota</taxon>
        <taxon>Pezizomycotina</taxon>
        <taxon>Dothideomycetes</taxon>
        <taxon>Dothideomycetidae</taxon>
        <taxon>Mycosphaerellales</taxon>
        <taxon>Teratosphaeriaceae</taxon>
        <taxon>Teratosphaeria</taxon>
    </lineage>
</organism>
<feature type="compositionally biased region" description="Basic and acidic residues" evidence="1">
    <location>
        <begin position="483"/>
        <end position="493"/>
    </location>
</feature>
<gene>
    <name evidence="3" type="ORF">EJ03DRAFT_323301</name>
</gene>
<feature type="domain" description="EH" evidence="2">
    <location>
        <begin position="536"/>
        <end position="615"/>
    </location>
</feature>
<name>A0A6G1LM19_9PEZI</name>
<evidence type="ECO:0000313" key="3">
    <source>
        <dbReference type="EMBL" id="KAF2773947.1"/>
    </source>
</evidence>
<feature type="compositionally biased region" description="Pro residues" evidence="1">
    <location>
        <begin position="147"/>
        <end position="159"/>
    </location>
</feature>
<feature type="compositionally biased region" description="Polar residues" evidence="1">
    <location>
        <begin position="320"/>
        <end position="332"/>
    </location>
</feature>
<dbReference type="EMBL" id="ML995809">
    <property type="protein sequence ID" value="KAF2773947.1"/>
    <property type="molecule type" value="Genomic_DNA"/>
</dbReference>
<dbReference type="InterPro" id="IPR000261">
    <property type="entry name" value="EH_dom"/>
</dbReference>
<evidence type="ECO:0000256" key="1">
    <source>
        <dbReference type="SAM" id="MobiDB-lite"/>
    </source>
</evidence>
<dbReference type="SUPFAM" id="SSF47473">
    <property type="entry name" value="EF-hand"/>
    <property type="match status" value="1"/>
</dbReference>
<dbReference type="AlphaFoldDB" id="A0A6G1LM19"/>
<feature type="compositionally biased region" description="Polar residues" evidence="1">
    <location>
        <begin position="218"/>
        <end position="234"/>
    </location>
</feature>
<dbReference type="PROSITE" id="PS50031">
    <property type="entry name" value="EH"/>
    <property type="match status" value="1"/>
</dbReference>
<feature type="compositionally biased region" description="Low complexity" evidence="1">
    <location>
        <begin position="404"/>
        <end position="413"/>
    </location>
</feature>